<organism evidence="4 5">
    <name type="scientific">Pedobacter cryotolerans</name>
    <dbReference type="NCBI Taxonomy" id="2571270"/>
    <lineage>
        <taxon>Bacteria</taxon>
        <taxon>Pseudomonadati</taxon>
        <taxon>Bacteroidota</taxon>
        <taxon>Sphingobacteriia</taxon>
        <taxon>Sphingobacteriales</taxon>
        <taxon>Sphingobacteriaceae</taxon>
        <taxon>Pedobacter</taxon>
    </lineage>
</organism>
<dbReference type="PROSITE" id="PS50893">
    <property type="entry name" value="ABC_TRANSPORTER_2"/>
    <property type="match status" value="1"/>
</dbReference>
<dbReference type="Gene3D" id="3.40.50.300">
    <property type="entry name" value="P-loop containing nucleotide triphosphate hydrolases"/>
    <property type="match status" value="1"/>
</dbReference>
<dbReference type="PANTHER" id="PTHR43158">
    <property type="entry name" value="SKFA PEPTIDE EXPORT ATP-BINDING PROTEIN SKFE"/>
    <property type="match status" value="1"/>
</dbReference>
<reference evidence="4 5" key="1">
    <citation type="submission" date="2019-04" db="EMBL/GenBank/DDBJ databases">
        <title>Pedobacter sp. AR-2-6 sp. nov., isolated from Arctic soil.</title>
        <authorList>
            <person name="Dahal R.H."/>
            <person name="Kim D.-U."/>
        </authorList>
    </citation>
    <scope>NUCLEOTIDE SEQUENCE [LARGE SCALE GENOMIC DNA]</scope>
    <source>
        <strain evidence="4 5">AR-2-6</strain>
    </source>
</reference>
<comment type="caution">
    <text evidence="4">The sequence shown here is derived from an EMBL/GenBank/DDBJ whole genome shotgun (WGS) entry which is preliminary data.</text>
</comment>
<evidence type="ECO:0000256" key="1">
    <source>
        <dbReference type="ARBA" id="ARBA00022741"/>
    </source>
</evidence>
<name>A0A4U1BZM8_9SPHI</name>
<dbReference type="AlphaFoldDB" id="A0A4U1BZM8"/>
<evidence type="ECO:0000313" key="4">
    <source>
        <dbReference type="EMBL" id="TKB98282.1"/>
    </source>
</evidence>
<dbReference type="InterPro" id="IPR027417">
    <property type="entry name" value="P-loop_NTPase"/>
</dbReference>
<proteinExistence type="predicted"/>
<keyword evidence="2 4" id="KW-0067">ATP-binding</keyword>
<dbReference type="GO" id="GO:0016887">
    <property type="term" value="F:ATP hydrolysis activity"/>
    <property type="evidence" value="ECO:0007669"/>
    <property type="project" value="InterPro"/>
</dbReference>
<protein>
    <submittedName>
        <fullName evidence="4">ATP-binding cassette domain-containing protein</fullName>
    </submittedName>
</protein>
<dbReference type="SUPFAM" id="SSF52540">
    <property type="entry name" value="P-loop containing nucleoside triphosphate hydrolases"/>
    <property type="match status" value="1"/>
</dbReference>
<gene>
    <name evidence="4" type="ORF">FA045_14995</name>
</gene>
<dbReference type="GO" id="GO:0005524">
    <property type="term" value="F:ATP binding"/>
    <property type="evidence" value="ECO:0007669"/>
    <property type="project" value="UniProtKB-KW"/>
</dbReference>
<dbReference type="PANTHER" id="PTHR43158:SF1">
    <property type="entry name" value="ABC TRANSPORTER, ATP-BINDING PROTEIN"/>
    <property type="match status" value="1"/>
</dbReference>
<evidence type="ECO:0000259" key="3">
    <source>
        <dbReference type="PROSITE" id="PS50893"/>
    </source>
</evidence>
<accession>A0A4U1BZM8</accession>
<keyword evidence="1" id="KW-0547">Nucleotide-binding</keyword>
<dbReference type="EMBL" id="SWBO01000009">
    <property type="protein sequence ID" value="TKB98282.1"/>
    <property type="molecule type" value="Genomic_DNA"/>
</dbReference>
<feature type="domain" description="ABC transporter" evidence="3">
    <location>
        <begin position="4"/>
        <end position="217"/>
    </location>
</feature>
<dbReference type="RefSeq" id="WP_136877886.1">
    <property type="nucleotide sequence ID" value="NZ_SWBO01000009.1"/>
</dbReference>
<evidence type="ECO:0000313" key="5">
    <source>
        <dbReference type="Proteomes" id="UP000310477"/>
    </source>
</evidence>
<dbReference type="InterPro" id="IPR003439">
    <property type="entry name" value="ABC_transporter-like_ATP-bd"/>
</dbReference>
<evidence type="ECO:0000256" key="2">
    <source>
        <dbReference type="ARBA" id="ARBA00022840"/>
    </source>
</evidence>
<dbReference type="OrthoDB" id="9785229at2"/>
<dbReference type="SMART" id="SM00382">
    <property type="entry name" value="AAA"/>
    <property type="match status" value="1"/>
</dbReference>
<dbReference type="InterPro" id="IPR003593">
    <property type="entry name" value="AAA+_ATPase"/>
</dbReference>
<sequence length="218" mass="24794">MDELYIDSVNHHYGDRQVLSSVFLNCKIGEIVGVLGRNGSGKSTLLKIIFGEIKPHFMHLKVDGELTFKTYLTGKVAYLPQGYFIPHYLRIGDLVNLYTQTYQSQLLEVELIKLNLNEMLGNLSGGNRRLVEALLIIYSDAKYVLLDEPFSQLAPLIADELKNHISKFTDGKGFIITDHYYRQILEISTRIVLINNGCNYAINNEDDLILNGYLPHLE</sequence>
<dbReference type="Proteomes" id="UP000310477">
    <property type="component" value="Unassembled WGS sequence"/>
</dbReference>
<dbReference type="Pfam" id="PF00005">
    <property type="entry name" value="ABC_tran"/>
    <property type="match status" value="1"/>
</dbReference>
<keyword evidence="5" id="KW-1185">Reference proteome</keyword>